<evidence type="ECO:0000313" key="5">
    <source>
        <dbReference type="EMBL" id="RLL47152.1"/>
    </source>
</evidence>
<dbReference type="GO" id="GO:0003677">
    <property type="term" value="F:DNA binding"/>
    <property type="evidence" value="ECO:0007669"/>
    <property type="project" value="UniProtKB-KW"/>
</dbReference>
<reference evidence="5 6" key="1">
    <citation type="submission" date="2018-10" db="EMBL/GenBank/DDBJ databases">
        <title>Oceanobacillus sp. YLB-02 draft genome.</title>
        <authorList>
            <person name="Yu L."/>
        </authorList>
    </citation>
    <scope>NUCLEOTIDE SEQUENCE [LARGE SCALE GENOMIC DNA]</scope>
    <source>
        <strain evidence="5 6">YLB-02</strain>
    </source>
</reference>
<organism evidence="5 6">
    <name type="scientific">Oceanobacillus piezotolerans</name>
    <dbReference type="NCBI Taxonomy" id="2448030"/>
    <lineage>
        <taxon>Bacteria</taxon>
        <taxon>Bacillati</taxon>
        <taxon>Bacillota</taxon>
        <taxon>Bacilli</taxon>
        <taxon>Bacillales</taxon>
        <taxon>Bacillaceae</taxon>
        <taxon>Oceanobacillus</taxon>
    </lineage>
</organism>
<dbReference type="OrthoDB" id="9808843at2"/>
<dbReference type="Pfam" id="PF00196">
    <property type="entry name" value="GerE"/>
    <property type="match status" value="1"/>
</dbReference>
<proteinExistence type="predicted"/>
<dbReference type="AlphaFoldDB" id="A0A498DKY6"/>
<evidence type="ECO:0000256" key="1">
    <source>
        <dbReference type="ARBA" id="ARBA00023015"/>
    </source>
</evidence>
<dbReference type="Gene3D" id="1.10.10.10">
    <property type="entry name" value="Winged helix-like DNA-binding domain superfamily/Winged helix DNA-binding domain"/>
    <property type="match status" value="1"/>
</dbReference>
<dbReference type="PANTHER" id="PTHR44688">
    <property type="entry name" value="DNA-BINDING TRANSCRIPTIONAL ACTIVATOR DEVR_DOSR"/>
    <property type="match status" value="1"/>
</dbReference>
<dbReference type="PRINTS" id="PR00038">
    <property type="entry name" value="HTHLUXR"/>
</dbReference>
<name>A0A498DKY6_9BACI</name>
<feature type="domain" description="HTH luxR-type" evidence="4">
    <location>
        <begin position="94"/>
        <end position="159"/>
    </location>
</feature>
<keyword evidence="3" id="KW-0804">Transcription</keyword>
<dbReference type="CDD" id="cd06170">
    <property type="entry name" value="LuxR_C_like"/>
    <property type="match status" value="1"/>
</dbReference>
<evidence type="ECO:0000256" key="3">
    <source>
        <dbReference type="ARBA" id="ARBA00023163"/>
    </source>
</evidence>
<dbReference type="SUPFAM" id="SSF46894">
    <property type="entry name" value="C-terminal effector domain of the bipartite response regulators"/>
    <property type="match status" value="1"/>
</dbReference>
<dbReference type="SMART" id="SM00421">
    <property type="entry name" value="HTH_LUXR"/>
    <property type="match status" value="1"/>
</dbReference>
<evidence type="ECO:0000256" key="2">
    <source>
        <dbReference type="ARBA" id="ARBA00023125"/>
    </source>
</evidence>
<comment type="caution">
    <text evidence="5">The sequence shown here is derived from an EMBL/GenBank/DDBJ whole genome shotgun (WGS) entry which is preliminary data.</text>
</comment>
<keyword evidence="1" id="KW-0805">Transcription regulation</keyword>
<dbReference type="GO" id="GO:0006355">
    <property type="term" value="P:regulation of DNA-templated transcription"/>
    <property type="evidence" value="ECO:0007669"/>
    <property type="project" value="InterPro"/>
</dbReference>
<accession>A0A498DKY6</accession>
<protein>
    <submittedName>
        <fullName evidence="5">DNA-binding response regulator</fullName>
    </submittedName>
</protein>
<sequence length="163" mass="18605">MFPDKKMVSVMKEGKNLIENNASGWVEASVGAQVYALVMQYILKGSLEAIPQAIRNTETVIEFTKFIDENNVMEQEFQLSEDVEEEQKLQTISSTIKEMNLSPREQEVLDLVIQGLNNKEIAQELYISGHTVKNHVTKIFQKLEVPDRAHAISKVYQLKYKSS</sequence>
<keyword evidence="2 5" id="KW-0238">DNA-binding</keyword>
<dbReference type="PANTHER" id="PTHR44688:SF16">
    <property type="entry name" value="DNA-BINDING TRANSCRIPTIONAL ACTIVATOR DEVR_DOSR"/>
    <property type="match status" value="1"/>
</dbReference>
<dbReference type="InterPro" id="IPR036388">
    <property type="entry name" value="WH-like_DNA-bd_sf"/>
</dbReference>
<keyword evidence="6" id="KW-1185">Reference proteome</keyword>
<dbReference type="EMBL" id="RCHR01000002">
    <property type="protein sequence ID" value="RLL47152.1"/>
    <property type="molecule type" value="Genomic_DNA"/>
</dbReference>
<dbReference type="PROSITE" id="PS50043">
    <property type="entry name" value="HTH_LUXR_2"/>
    <property type="match status" value="1"/>
</dbReference>
<dbReference type="Proteomes" id="UP000270219">
    <property type="component" value="Unassembled WGS sequence"/>
</dbReference>
<dbReference type="InterPro" id="IPR016032">
    <property type="entry name" value="Sig_transdc_resp-reg_C-effctor"/>
</dbReference>
<evidence type="ECO:0000259" key="4">
    <source>
        <dbReference type="PROSITE" id="PS50043"/>
    </source>
</evidence>
<gene>
    <name evidence="5" type="ORF">D8M04_07495</name>
</gene>
<evidence type="ECO:0000313" key="6">
    <source>
        <dbReference type="Proteomes" id="UP000270219"/>
    </source>
</evidence>
<dbReference type="InterPro" id="IPR000792">
    <property type="entry name" value="Tscrpt_reg_LuxR_C"/>
</dbReference>